<name>A0A4V1F1E5_NPVLD</name>
<feature type="compositionally biased region" description="Low complexity" evidence="1">
    <location>
        <begin position="755"/>
        <end position="767"/>
    </location>
</feature>
<evidence type="ECO:0000313" key="5">
    <source>
        <dbReference type="EMBL" id="QCQ67697.1"/>
    </source>
</evidence>
<accession>A0A4V1F1E5</accession>
<evidence type="ECO:0000313" key="3">
    <source>
        <dbReference type="EMBL" id="QCQ67379.1"/>
    </source>
</evidence>
<proteinExistence type="predicted"/>
<protein>
    <submittedName>
        <fullName evidence="3">Uncharacterized protein</fullName>
    </submittedName>
</protein>
<evidence type="ECO:0000256" key="1">
    <source>
        <dbReference type="SAM" id="MobiDB-lite"/>
    </source>
</evidence>
<organism evidence="3">
    <name type="scientific">Lymantria dispar multicapsid nuclear polyhedrosis virus</name>
    <name type="common">LdMNPV</name>
    <dbReference type="NCBI Taxonomy" id="10449"/>
    <lineage>
        <taxon>Viruses</taxon>
        <taxon>Viruses incertae sedis</taxon>
        <taxon>Naldaviricetes</taxon>
        <taxon>Lefavirales</taxon>
        <taxon>Baculoviridae</taxon>
        <taxon>Alphabaculovirus</taxon>
        <taxon>Alphabaculovirus lydisparis</taxon>
    </lineage>
</organism>
<dbReference type="EMBL" id="MK411293">
    <property type="protein sequence ID" value="QCQ67697.1"/>
    <property type="molecule type" value="Genomic_DNA"/>
</dbReference>
<feature type="compositionally biased region" description="Low complexity" evidence="1">
    <location>
        <begin position="844"/>
        <end position="853"/>
    </location>
</feature>
<feature type="compositionally biased region" description="Polar residues" evidence="1">
    <location>
        <begin position="768"/>
        <end position="843"/>
    </location>
</feature>
<keyword evidence="2" id="KW-0812">Transmembrane</keyword>
<sequence length="888" mass="99526">MNLIESVVIAFVIASVAASELATYSTAELNALTDEVCVPARFLDAACNNATLLAAFEAAQFDFRRGADVKRYAAWLRLVNNMEYHASAGDRPRLMATLARRSDLVAAINADVTADMQAGADEMFRWTIDTWSRYHDRRFDAFVATFAAFRNLMNAFVLWCDSDAAYFLRAALHGYRAARKSFALDAQRAVVDEAAAQTVALAYQYPLLRLDPELARRLVYIHYVMDVEPAKRAAFAGFYRAVDKNSTMTREDRFRAGNFTIALHHGATDGGAVAAMRDEARFVYENFMRYFSSLRVNVTDNPTAIDVFVHADKATYTLMGPLWAIRTDNGGFTHISSQTNRITSHVYFEGGAELPRNFGHELHHAFLFAADEVSGMPAWYVEGAANRYGNRPCYRFDHDSLVSYAHVTASQILAADYADEYLYGMGSALVAFLHDQRPELLRRMIESHDYTVSPDARLEADFEVFRINKIYECERAYNTADAADAADAGLGVQEQYLRYADSQTFAECRNYIQFDFRDVAFLMTPTNLIKVNKRHARERINAQREIASYHAAPTPLSRQDFEWFLAGALTRALHYMGDVRHHLKVDRSKYDYESKATCMHGDEDKPRAAVVRFASKTPQWHSFYLFANKTEREARDALANYLALRTKCSVYLNPPTGLRADSARALFDDGRAEFTAAQVVEAVDVRRNSILHLAALHNPKLFERLAAQFQRAASSLKNLDNMTPRELRTYADNYRARFRGPPPSRLCFAYTEAVAPSPAPETSPETSIVTTSHAETSPETSLATSPETSLATSPETSLATSPETSFATSPETSPETSLATSPETSFATSPETSFATSPETSLATSPETTTEGTFTHERENEKTSLDLWFFLLLFIVVLINVTFYLVYS</sequence>
<dbReference type="EMBL" id="MK411291">
    <property type="protein sequence ID" value="QCQ67379.1"/>
    <property type="molecule type" value="Genomic_DNA"/>
</dbReference>
<reference evidence="3" key="1">
    <citation type="submission" date="2019-01" db="EMBL/GenBank/DDBJ databases">
        <title>New Siberian Lymantria dispar nucleopolyhedrovirus strain forms single nucleocapsids within cubic polyhedra.</title>
        <authorList>
            <person name="Pavlushin S.V."/>
            <person name="Ilinsky Y.Y."/>
            <person name="Belousova I.A."/>
            <person name="Bayborodin S.I."/>
            <person name="Lunev E.A."/>
            <person name="Toshchakov S.V."/>
            <person name="Martemyanov V.V."/>
        </authorList>
    </citation>
    <scope>NUCLEOTIDE SEQUENCE</scope>
    <source>
        <strain evidence="3">LDMN_Nsk06_pass_01_repl_01</strain>
        <strain evidence="4">LDMN_Nsk07_pass_01_repl_02</strain>
        <strain evidence="5">LDMN_Nsk15_pass_02_repl_01</strain>
    </source>
</reference>
<feature type="region of interest" description="Disordered" evidence="1">
    <location>
        <begin position="755"/>
        <end position="858"/>
    </location>
</feature>
<evidence type="ECO:0000313" key="4">
    <source>
        <dbReference type="EMBL" id="QCQ67539.1"/>
    </source>
</evidence>
<keyword evidence="2" id="KW-0472">Membrane</keyword>
<dbReference type="EMBL" id="MK411292">
    <property type="protein sequence ID" value="QCQ67539.1"/>
    <property type="molecule type" value="Genomic_DNA"/>
</dbReference>
<feature type="transmembrane region" description="Helical" evidence="2">
    <location>
        <begin position="867"/>
        <end position="887"/>
    </location>
</feature>
<evidence type="ECO:0000256" key="2">
    <source>
        <dbReference type="SAM" id="Phobius"/>
    </source>
</evidence>
<dbReference type="Gene3D" id="3.40.30.160">
    <property type="entry name" value="Collagenase ColT, N-terminal domain"/>
    <property type="match status" value="1"/>
</dbReference>
<keyword evidence="2" id="KW-1133">Transmembrane helix</keyword>
<organismHost>
    <name type="scientific">Lepidoptera</name>
    <name type="common">moths &amp; butterflies</name>
    <dbReference type="NCBI Taxonomy" id="7088"/>
</organismHost>